<protein>
    <submittedName>
        <fullName evidence="3">Hydrolase 1, exosortase A system-associated</fullName>
    </submittedName>
</protein>
<dbReference type="EMBL" id="JABWMJ010000002">
    <property type="protein sequence ID" value="NUZ05182.1"/>
    <property type="molecule type" value="Genomic_DNA"/>
</dbReference>
<dbReference type="AlphaFoldDB" id="A0A7Y6NLA5"/>
<dbReference type="InterPro" id="IPR022742">
    <property type="entry name" value="Hydrolase_4"/>
</dbReference>
<proteinExistence type="predicted"/>
<sequence>MNQVGELVNFDRAHAASSVREQALLIDCAGERLVAIAHLPAEASSTGVVVIVGGPQYRAGSHRQFVLLARAVAAAGYAVLRFDVRGMGDSGGDVRSFEDLDADVGAAIDQLQRSAPSVRQVVLWGLCDGASAALLYCDRTGDPRVAGVCALNPWVRSEASLAKTHLKHYYRQRLLQREFWAKLLRFKVGPNAIADLLRKTAAAAAGDRPDQDDAVSYQQRMARGCARLKGRLLLVLSENDLTAREFADHVAGEAAWQRELALPRVERRTLEGADHTFSSLAAAAAVERITIDWLARA</sequence>
<evidence type="ECO:0000313" key="4">
    <source>
        <dbReference type="Proteomes" id="UP000529637"/>
    </source>
</evidence>
<dbReference type="Gene3D" id="3.40.50.1820">
    <property type="entry name" value="alpha/beta hydrolase"/>
    <property type="match status" value="1"/>
</dbReference>
<dbReference type="InterPro" id="IPR050261">
    <property type="entry name" value="FrsA_esterase"/>
</dbReference>
<evidence type="ECO:0000259" key="2">
    <source>
        <dbReference type="Pfam" id="PF12146"/>
    </source>
</evidence>
<dbReference type="SUPFAM" id="SSF53474">
    <property type="entry name" value="alpha/beta-Hydrolases"/>
    <property type="match status" value="1"/>
</dbReference>
<evidence type="ECO:0000256" key="1">
    <source>
        <dbReference type="ARBA" id="ARBA00022801"/>
    </source>
</evidence>
<dbReference type="PANTHER" id="PTHR22946:SF9">
    <property type="entry name" value="POLYKETIDE TRANSFERASE AF380"/>
    <property type="match status" value="1"/>
</dbReference>
<dbReference type="PANTHER" id="PTHR22946">
    <property type="entry name" value="DIENELACTONE HYDROLASE DOMAIN-CONTAINING PROTEIN-RELATED"/>
    <property type="match status" value="1"/>
</dbReference>
<accession>A0A7Y6NLA5</accession>
<feature type="domain" description="Serine aminopeptidase S33" evidence="2">
    <location>
        <begin position="46"/>
        <end position="165"/>
    </location>
</feature>
<dbReference type="NCBIfam" id="TIGR03100">
    <property type="entry name" value="hydr1_PEP"/>
    <property type="match status" value="1"/>
</dbReference>
<keyword evidence="1 3" id="KW-0378">Hydrolase</keyword>
<gene>
    <name evidence="3" type="ORF">HQN59_05330</name>
</gene>
<dbReference type="InterPro" id="IPR029058">
    <property type="entry name" value="AB_hydrolase_fold"/>
</dbReference>
<dbReference type="RefSeq" id="WP_176066834.1">
    <property type="nucleotide sequence ID" value="NZ_JABWMJ010000002.1"/>
</dbReference>
<dbReference type="Proteomes" id="UP000529637">
    <property type="component" value="Unassembled WGS sequence"/>
</dbReference>
<dbReference type="GO" id="GO:0052689">
    <property type="term" value="F:carboxylic ester hydrolase activity"/>
    <property type="evidence" value="ECO:0007669"/>
    <property type="project" value="UniProtKB-ARBA"/>
</dbReference>
<keyword evidence="4" id="KW-1185">Reference proteome</keyword>
<evidence type="ECO:0000313" key="3">
    <source>
        <dbReference type="EMBL" id="NUZ05182.1"/>
    </source>
</evidence>
<dbReference type="InterPro" id="IPR017531">
    <property type="entry name" value="Hydrolase-1_PEP"/>
</dbReference>
<reference evidence="3 4" key="1">
    <citation type="submission" date="2020-06" db="EMBL/GenBank/DDBJ databases">
        <title>Schlegella sp. ID0723 isolated from air conditioner.</title>
        <authorList>
            <person name="Kim D.Y."/>
            <person name="Kim D.-U."/>
        </authorList>
    </citation>
    <scope>NUCLEOTIDE SEQUENCE [LARGE SCALE GENOMIC DNA]</scope>
    <source>
        <strain evidence="3 4">ID0723</strain>
    </source>
</reference>
<name>A0A7Y6NLA5_9BURK</name>
<organism evidence="3 4">
    <name type="scientific">Piscinibacter koreensis</name>
    <dbReference type="NCBI Taxonomy" id="2742824"/>
    <lineage>
        <taxon>Bacteria</taxon>
        <taxon>Pseudomonadati</taxon>
        <taxon>Pseudomonadota</taxon>
        <taxon>Betaproteobacteria</taxon>
        <taxon>Burkholderiales</taxon>
        <taxon>Sphaerotilaceae</taxon>
        <taxon>Piscinibacter</taxon>
    </lineage>
</organism>
<comment type="caution">
    <text evidence="3">The sequence shown here is derived from an EMBL/GenBank/DDBJ whole genome shotgun (WGS) entry which is preliminary data.</text>
</comment>
<dbReference type="Pfam" id="PF12146">
    <property type="entry name" value="Hydrolase_4"/>
    <property type="match status" value="1"/>
</dbReference>